<evidence type="ECO:0000256" key="2">
    <source>
        <dbReference type="ARBA" id="ARBA00004236"/>
    </source>
</evidence>
<keyword evidence="9" id="KW-0418">Kinase</keyword>
<accession>A0A419F0G9</accession>
<dbReference type="CDD" id="cd00082">
    <property type="entry name" value="HisKA"/>
    <property type="match status" value="1"/>
</dbReference>
<dbReference type="FunFam" id="3.30.565.10:FF:000023">
    <property type="entry name" value="PAS domain-containing sensor histidine kinase"/>
    <property type="match status" value="1"/>
</dbReference>
<dbReference type="Pfam" id="PF02518">
    <property type="entry name" value="HATPase_c"/>
    <property type="match status" value="1"/>
</dbReference>
<dbReference type="InterPro" id="IPR005467">
    <property type="entry name" value="His_kinase_dom"/>
</dbReference>
<evidence type="ECO:0000259" key="14">
    <source>
        <dbReference type="PROSITE" id="PS50109"/>
    </source>
</evidence>
<dbReference type="Gene3D" id="3.30.565.10">
    <property type="entry name" value="Histidine kinase-like ATPase, C-terminal domain"/>
    <property type="match status" value="1"/>
</dbReference>
<evidence type="ECO:0000256" key="5">
    <source>
        <dbReference type="ARBA" id="ARBA00022475"/>
    </source>
</evidence>
<dbReference type="InterPro" id="IPR003661">
    <property type="entry name" value="HisK_dim/P_dom"/>
</dbReference>
<dbReference type="GO" id="GO:0045121">
    <property type="term" value="C:membrane raft"/>
    <property type="evidence" value="ECO:0007669"/>
    <property type="project" value="UniProtKB-SubCell"/>
</dbReference>
<feature type="domain" description="Histidine kinase" evidence="14">
    <location>
        <begin position="397"/>
        <end position="616"/>
    </location>
</feature>
<dbReference type="SUPFAM" id="SSF158472">
    <property type="entry name" value="HAMP domain-like"/>
    <property type="match status" value="1"/>
</dbReference>
<dbReference type="Pfam" id="PF08448">
    <property type="entry name" value="PAS_4"/>
    <property type="match status" value="1"/>
</dbReference>
<dbReference type="SMART" id="SM00304">
    <property type="entry name" value="HAMP"/>
    <property type="match status" value="1"/>
</dbReference>
<evidence type="ECO:0000313" key="19">
    <source>
        <dbReference type="Proteomes" id="UP000285961"/>
    </source>
</evidence>
<evidence type="ECO:0000256" key="8">
    <source>
        <dbReference type="ARBA" id="ARBA00022741"/>
    </source>
</evidence>
<dbReference type="PROSITE" id="PS50109">
    <property type="entry name" value="HIS_KIN"/>
    <property type="match status" value="1"/>
</dbReference>
<feature type="transmembrane region" description="Helical" evidence="13">
    <location>
        <begin position="15"/>
        <end position="43"/>
    </location>
</feature>
<proteinExistence type="predicted"/>
<dbReference type="SMART" id="SM00091">
    <property type="entry name" value="PAS"/>
    <property type="match status" value="1"/>
</dbReference>
<gene>
    <name evidence="18" type="ORF">C4532_07705</name>
</gene>
<dbReference type="Proteomes" id="UP000285961">
    <property type="component" value="Unassembled WGS sequence"/>
</dbReference>
<dbReference type="PROSITE" id="PS50112">
    <property type="entry name" value="PAS"/>
    <property type="match status" value="1"/>
</dbReference>
<dbReference type="EC" id="2.7.13.3" evidence="4"/>
<organism evidence="18 19">
    <name type="scientific">Candidatus Abyssobacteria bacterium SURF_17</name>
    <dbReference type="NCBI Taxonomy" id="2093361"/>
    <lineage>
        <taxon>Bacteria</taxon>
        <taxon>Pseudomonadati</taxon>
        <taxon>Candidatus Hydrogenedentota</taxon>
        <taxon>Candidatus Abyssobacteria</taxon>
    </lineage>
</organism>
<evidence type="ECO:0000256" key="6">
    <source>
        <dbReference type="ARBA" id="ARBA00022553"/>
    </source>
</evidence>
<dbReference type="InterPro" id="IPR013656">
    <property type="entry name" value="PAS_4"/>
</dbReference>
<dbReference type="GO" id="GO:0005886">
    <property type="term" value="C:plasma membrane"/>
    <property type="evidence" value="ECO:0007669"/>
    <property type="project" value="UniProtKB-SubCell"/>
</dbReference>
<dbReference type="Gene3D" id="1.10.287.130">
    <property type="match status" value="1"/>
</dbReference>
<evidence type="ECO:0000256" key="12">
    <source>
        <dbReference type="ARBA" id="ARBA00023136"/>
    </source>
</evidence>
<dbReference type="SUPFAM" id="SSF47384">
    <property type="entry name" value="Homodimeric domain of signal transducing histidine kinase"/>
    <property type="match status" value="1"/>
</dbReference>
<keyword evidence="7" id="KW-0808">Transferase</keyword>
<dbReference type="InterPro" id="IPR000014">
    <property type="entry name" value="PAS"/>
</dbReference>
<feature type="transmembrane region" description="Helical" evidence="13">
    <location>
        <begin position="181"/>
        <end position="202"/>
    </location>
</feature>
<evidence type="ECO:0000256" key="13">
    <source>
        <dbReference type="SAM" id="Phobius"/>
    </source>
</evidence>
<evidence type="ECO:0000256" key="11">
    <source>
        <dbReference type="ARBA" id="ARBA00023012"/>
    </source>
</evidence>
<dbReference type="GO" id="GO:0005524">
    <property type="term" value="F:ATP binding"/>
    <property type="evidence" value="ECO:0007669"/>
    <property type="project" value="UniProtKB-KW"/>
</dbReference>
<dbReference type="PANTHER" id="PTHR43711:SF1">
    <property type="entry name" value="HISTIDINE KINASE 1"/>
    <property type="match status" value="1"/>
</dbReference>
<comment type="caution">
    <text evidence="18">The sequence shown here is derived from an EMBL/GenBank/DDBJ whole genome shotgun (WGS) entry which is preliminary data.</text>
</comment>
<keyword evidence="6" id="KW-0597">Phosphoprotein</keyword>
<keyword evidence="5" id="KW-1003">Cell membrane</keyword>
<keyword evidence="10" id="KW-0067">ATP-binding</keyword>
<dbReference type="InterPro" id="IPR035965">
    <property type="entry name" value="PAS-like_dom_sf"/>
</dbReference>
<dbReference type="CDD" id="cd00130">
    <property type="entry name" value="PAS"/>
    <property type="match status" value="1"/>
</dbReference>
<dbReference type="InterPro" id="IPR050736">
    <property type="entry name" value="Sensor_HK_Regulatory"/>
</dbReference>
<comment type="subcellular location">
    <subcellularLocation>
        <location evidence="2">Cell membrane</location>
    </subcellularLocation>
    <subcellularLocation>
        <location evidence="3">Membrane raft</location>
        <topology evidence="3">Multi-pass membrane protein</topology>
    </subcellularLocation>
</comment>
<dbReference type="PROSITE" id="PS50113">
    <property type="entry name" value="PAC"/>
    <property type="match status" value="1"/>
</dbReference>
<sequence>MEDIKPKTSLRTKILIGYLVLIVATAALAVWAIINFVLLGGAIGQIMERNYRSVEAAQRMLESLERQDSAELMYLFGHQKEGEELFRQAEATFLENYARAKDNITEVGEPEIINSIIESYTTYLHLYGELKSTGTEEPGEFYLSTIKPHFDTTKNACRELLKINQDAMLQADRIAKRRSDFAIYSTISLSALVIVFGLFFGLKISQFIIQPLQRLILATQEIRSGHLDYTVQEGSSDEIGILAREFNKMGARLKEYQDMNLERLVAEQKKTGVIVDTIDDCIIVTDPNNKIILLNPAAENIFKVREERARGKHFLEVINDESLFNFIKQTAAMGRSPAAEELEEPILVAPNGSERAFRKRIRPMKTEAGHLIGVVTVLQDITHLREVDKMKSEFISTVSHEFRTPLTSISMAVGLMLEETPGAVNEKQKELLHAAREDVDRLTHLVNNLLDLSRIESGRLELDIAPVDPVKMIHLSLEAFQTQLQEKRIELAVDVQGSPPLVDADATKIGWVISNLVGNALRYTESGGKITVGAIQKGERVHIWVQDTGPGIPEEYQGRIFEKFFQVAVKGKLQSGGAGLGLAICKEMVHAHGGRIWVESKPGAGSKFIFTLPVSKTSRTQTVTHA</sequence>
<dbReference type="EMBL" id="QZKI01000060">
    <property type="protein sequence ID" value="RJP71399.1"/>
    <property type="molecule type" value="Genomic_DNA"/>
</dbReference>
<dbReference type="AlphaFoldDB" id="A0A419F0G9"/>
<evidence type="ECO:0000313" key="18">
    <source>
        <dbReference type="EMBL" id="RJP71399.1"/>
    </source>
</evidence>
<evidence type="ECO:0000259" key="17">
    <source>
        <dbReference type="PROSITE" id="PS50885"/>
    </source>
</evidence>
<dbReference type="NCBIfam" id="TIGR00229">
    <property type="entry name" value="sensory_box"/>
    <property type="match status" value="1"/>
</dbReference>
<keyword evidence="13" id="KW-1133">Transmembrane helix</keyword>
<keyword evidence="13" id="KW-0812">Transmembrane</keyword>
<evidence type="ECO:0000259" key="15">
    <source>
        <dbReference type="PROSITE" id="PS50112"/>
    </source>
</evidence>
<dbReference type="InterPro" id="IPR036097">
    <property type="entry name" value="HisK_dim/P_sf"/>
</dbReference>
<dbReference type="Gene3D" id="3.30.450.20">
    <property type="entry name" value="PAS domain"/>
    <property type="match status" value="1"/>
</dbReference>
<feature type="domain" description="PAC" evidence="16">
    <location>
        <begin position="340"/>
        <end position="393"/>
    </location>
</feature>
<dbReference type="InterPro" id="IPR036890">
    <property type="entry name" value="HATPase_C_sf"/>
</dbReference>
<dbReference type="GO" id="GO:0000155">
    <property type="term" value="F:phosphorelay sensor kinase activity"/>
    <property type="evidence" value="ECO:0007669"/>
    <property type="project" value="InterPro"/>
</dbReference>
<evidence type="ECO:0000259" key="16">
    <source>
        <dbReference type="PROSITE" id="PS50113"/>
    </source>
</evidence>
<evidence type="ECO:0000256" key="3">
    <source>
        <dbReference type="ARBA" id="ARBA00004314"/>
    </source>
</evidence>
<protein>
    <recommendedName>
        <fullName evidence="4">histidine kinase</fullName>
        <ecNumber evidence="4">2.7.13.3</ecNumber>
    </recommendedName>
</protein>
<dbReference type="InterPro" id="IPR004358">
    <property type="entry name" value="Sig_transdc_His_kin-like_C"/>
</dbReference>
<keyword evidence="8" id="KW-0547">Nucleotide-binding</keyword>
<keyword evidence="11" id="KW-0902">Two-component regulatory system</keyword>
<feature type="domain" description="HAMP" evidence="17">
    <location>
        <begin position="206"/>
        <end position="258"/>
    </location>
</feature>
<dbReference type="CDD" id="cd00075">
    <property type="entry name" value="HATPase"/>
    <property type="match status" value="1"/>
</dbReference>
<evidence type="ECO:0000256" key="9">
    <source>
        <dbReference type="ARBA" id="ARBA00022777"/>
    </source>
</evidence>
<dbReference type="SMART" id="SM00388">
    <property type="entry name" value="HisKA"/>
    <property type="match status" value="1"/>
</dbReference>
<name>A0A419F0G9_9BACT</name>
<dbReference type="PROSITE" id="PS50885">
    <property type="entry name" value="HAMP"/>
    <property type="match status" value="1"/>
</dbReference>
<dbReference type="Pfam" id="PF00512">
    <property type="entry name" value="HisKA"/>
    <property type="match status" value="1"/>
</dbReference>
<dbReference type="SUPFAM" id="SSF55785">
    <property type="entry name" value="PYP-like sensor domain (PAS domain)"/>
    <property type="match status" value="1"/>
</dbReference>
<dbReference type="Pfam" id="PF00672">
    <property type="entry name" value="HAMP"/>
    <property type="match status" value="1"/>
</dbReference>
<feature type="domain" description="PAS" evidence="15">
    <location>
        <begin position="267"/>
        <end position="322"/>
    </location>
</feature>
<reference evidence="18 19" key="1">
    <citation type="journal article" date="2017" name="ISME J.">
        <title>Energy and carbon metabolisms in a deep terrestrial subsurface fluid microbial community.</title>
        <authorList>
            <person name="Momper L."/>
            <person name="Jungbluth S.P."/>
            <person name="Lee M.D."/>
            <person name="Amend J.P."/>
        </authorList>
    </citation>
    <scope>NUCLEOTIDE SEQUENCE [LARGE SCALE GENOMIC DNA]</scope>
    <source>
        <strain evidence="18">SURF_17</strain>
    </source>
</reference>
<dbReference type="InterPro" id="IPR003594">
    <property type="entry name" value="HATPase_dom"/>
</dbReference>
<dbReference type="PANTHER" id="PTHR43711">
    <property type="entry name" value="TWO-COMPONENT HISTIDINE KINASE"/>
    <property type="match status" value="1"/>
</dbReference>
<dbReference type="InterPro" id="IPR000700">
    <property type="entry name" value="PAS-assoc_C"/>
</dbReference>
<evidence type="ECO:0000256" key="1">
    <source>
        <dbReference type="ARBA" id="ARBA00000085"/>
    </source>
</evidence>
<evidence type="ECO:0000256" key="4">
    <source>
        <dbReference type="ARBA" id="ARBA00012438"/>
    </source>
</evidence>
<evidence type="ECO:0000256" key="10">
    <source>
        <dbReference type="ARBA" id="ARBA00022840"/>
    </source>
</evidence>
<dbReference type="CDD" id="cd06225">
    <property type="entry name" value="HAMP"/>
    <property type="match status" value="1"/>
</dbReference>
<dbReference type="InterPro" id="IPR003660">
    <property type="entry name" value="HAMP_dom"/>
</dbReference>
<keyword evidence="12 13" id="KW-0472">Membrane</keyword>
<dbReference type="SUPFAM" id="SSF55874">
    <property type="entry name" value="ATPase domain of HSP90 chaperone/DNA topoisomerase II/histidine kinase"/>
    <property type="match status" value="1"/>
</dbReference>
<dbReference type="SMART" id="SM00387">
    <property type="entry name" value="HATPase_c"/>
    <property type="match status" value="1"/>
</dbReference>
<dbReference type="FunFam" id="1.10.287.130:FF:000001">
    <property type="entry name" value="Two-component sensor histidine kinase"/>
    <property type="match status" value="1"/>
</dbReference>
<evidence type="ECO:0000256" key="7">
    <source>
        <dbReference type="ARBA" id="ARBA00022679"/>
    </source>
</evidence>
<dbReference type="PRINTS" id="PR00344">
    <property type="entry name" value="BCTRLSENSOR"/>
</dbReference>
<comment type="catalytic activity">
    <reaction evidence="1">
        <text>ATP + protein L-histidine = ADP + protein N-phospho-L-histidine.</text>
        <dbReference type="EC" id="2.7.13.3"/>
    </reaction>
</comment>
<dbReference type="Gene3D" id="6.10.340.10">
    <property type="match status" value="1"/>
</dbReference>